<feature type="transmembrane region" description="Helical" evidence="2">
    <location>
        <begin position="370"/>
        <end position="390"/>
    </location>
</feature>
<dbReference type="OrthoDB" id="4843387at2759"/>
<sequence length="579" mass="65573">MRSRQEKRVQIQTLLSEGYGASQISRKLGVAYNTVKLWEGRRTVVDKKRSGRPTELSPTSKSQITRNLKEKIGGSVRKTLKKLNESARYQKKGKKISRAAVRNYVKKQKWGKTAYKRPKKQILTQKNIQDRLKFGETVKRTGYLADPKKIPKILTPKHGLKVMVAGGFCAQGVTKLHMVSGGTVNAAYYKDKILPLYIKSMKDPTLFPQQQKVTFQQDGAPAHTAKVTTKVLEALPLTVWGKGVWPGNSPDLNPLENLWSIVKDSAYKPPYPTTTAELFRRFQHEWESIPVTVLENLAQSFNSRIEQMLEAALEFLRGFDTPKTQKPPKNRVADPDHSFQYVLTHISALPDQPCPSSSGKLENSEFNPNYIPVIFVLTGLLMFFSIVHLWRQMRNCLEYLEHNSDLVLQKSVRSIRNLAQLSIITLIPGVIVHYAKYNATWFILLCFGAIYKFYVVAACQGYLNLFDSKETPIKQDSQIRDDQAGQLQECRGSQDHTSFDRFTNLPVVREGLVASYLLQALGIRDEVIVTPVARISENPPADDPPPCYELALLARDDPSSPPTYREAMSVSEEYENQLV</sequence>
<dbReference type="EMBL" id="LNIX01000016">
    <property type="protein sequence ID" value="OXA45962.1"/>
    <property type="molecule type" value="Genomic_DNA"/>
</dbReference>
<dbReference type="Gene3D" id="1.10.10.60">
    <property type="entry name" value="Homeodomain-like"/>
    <property type="match status" value="1"/>
</dbReference>
<feature type="transmembrane region" description="Helical" evidence="2">
    <location>
        <begin position="441"/>
        <end position="465"/>
    </location>
</feature>
<dbReference type="InterPro" id="IPR038717">
    <property type="entry name" value="Tc1-like_DDE_dom"/>
</dbReference>
<dbReference type="InterPro" id="IPR036397">
    <property type="entry name" value="RNaseH_sf"/>
</dbReference>
<keyword evidence="2" id="KW-1133">Transmembrane helix</keyword>
<dbReference type="Proteomes" id="UP000198287">
    <property type="component" value="Unassembled WGS sequence"/>
</dbReference>
<dbReference type="PANTHER" id="PTHR47326">
    <property type="entry name" value="TRANSPOSABLE ELEMENT TC3 TRANSPOSASE-LIKE PROTEIN"/>
    <property type="match status" value="1"/>
</dbReference>
<organism evidence="4 5">
    <name type="scientific">Folsomia candida</name>
    <name type="common">Springtail</name>
    <dbReference type="NCBI Taxonomy" id="158441"/>
    <lineage>
        <taxon>Eukaryota</taxon>
        <taxon>Metazoa</taxon>
        <taxon>Ecdysozoa</taxon>
        <taxon>Arthropoda</taxon>
        <taxon>Hexapoda</taxon>
        <taxon>Collembola</taxon>
        <taxon>Entomobryomorpha</taxon>
        <taxon>Isotomoidea</taxon>
        <taxon>Isotomidae</taxon>
        <taxon>Proisotominae</taxon>
        <taxon>Folsomia</taxon>
    </lineage>
</organism>
<proteinExistence type="predicted"/>
<evidence type="ECO:0000259" key="3">
    <source>
        <dbReference type="Pfam" id="PF13358"/>
    </source>
</evidence>
<dbReference type="PANTHER" id="PTHR47326:SF1">
    <property type="entry name" value="HTH PSQ-TYPE DOMAIN-CONTAINING PROTEIN"/>
    <property type="match status" value="1"/>
</dbReference>
<dbReference type="AlphaFoldDB" id="A0A226DK82"/>
<feature type="domain" description="Tc1-like transposase DDE" evidence="3">
    <location>
        <begin position="145"/>
        <end position="268"/>
    </location>
</feature>
<feature type="region of interest" description="Disordered" evidence="1">
    <location>
        <begin position="555"/>
        <end position="579"/>
    </location>
</feature>
<comment type="caution">
    <text evidence="4">The sequence shown here is derived from an EMBL/GenBank/DDBJ whole genome shotgun (WGS) entry which is preliminary data.</text>
</comment>
<dbReference type="GO" id="GO:0003676">
    <property type="term" value="F:nucleic acid binding"/>
    <property type="evidence" value="ECO:0007669"/>
    <property type="project" value="InterPro"/>
</dbReference>
<keyword evidence="2" id="KW-0812">Transmembrane</keyword>
<feature type="transmembrane region" description="Helical" evidence="2">
    <location>
        <begin position="418"/>
        <end position="435"/>
    </location>
</feature>
<keyword evidence="2" id="KW-0472">Membrane</keyword>
<evidence type="ECO:0000313" key="4">
    <source>
        <dbReference type="EMBL" id="OXA45962.1"/>
    </source>
</evidence>
<gene>
    <name evidence="4" type="ORF">Fcan01_19136</name>
</gene>
<protein>
    <submittedName>
        <fullName evidence="4">Transposable element Tc3 transposase</fullName>
    </submittedName>
</protein>
<name>A0A226DK82_FOLCA</name>
<dbReference type="Gene3D" id="3.30.420.10">
    <property type="entry name" value="Ribonuclease H-like superfamily/Ribonuclease H"/>
    <property type="match status" value="1"/>
</dbReference>
<evidence type="ECO:0000313" key="5">
    <source>
        <dbReference type="Proteomes" id="UP000198287"/>
    </source>
</evidence>
<reference evidence="4 5" key="1">
    <citation type="submission" date="2015-12" db="EMBL/GenBank/DDBJ databases">
        <title>The genome of Folsomia candida.</title>
        <authorList>
            <person name="Faddeeva A."/>
            <person name="Derks M.F."/>
            <person name="Anvar Y."/>
            <person name="Smit S."/>
            <person name="Van Straalen N."/>
            <person name="Roelofs D."/>
        </authorList>
    </citation>
    <scope>NUCLEOTIDE SEQUENCE [LARGE SCALE GENOMIC DNA]</scope>
    <source>
        <strain evidence="4 5">VU population</strain>
        <tissue evidence="4">Whole body</tissue>
    </source>
</reference>
<dbReference type="Pfam" id="PF13358">
    <property type="entry name" value="DDE_3"/>
    <property type="match status" value="1"/>
</dbReference>
<evidence type="ECO:0000256" key="1">
    <source>
        <dbReference type="SAM" id="MobiDB-lite"/>
    </source>
</evidence>
<keyword evidence="5" id="KW-1185">Reference proteome</keyword>
<accession>A0A226DK82</accession>
<evidence type="ECO:0000256" key="2">
    <source>
        <dbReference type="SAM" id="Phobius"/>
    </source>
</evidence>